<evidence type="ECO:0000313" key="1">
    <source>
        <dbReference type="EMBL" id="MBK1669529.1"/>
    </source>
</evidence>
<sequence length="74" mass="8329">MEVEPEDFRLRPPRRDVEDLLDRADRFSQTLSAEAQAELLMGQMMQLDPDSEAVSQINKALKDAGANLTIKKGK</sequence>
<gene>
    <name evidence="1" type="ORF">CKO28_15930</name>
</gene>
<reference evidence="1 2" key="1">
    <citation type="journal article" date="2020" name="Microorganisms">
        <title>Osmotic Adaptation and Compatible Solute Biosynthesis of Phototrophic Bacteria as Revealed from Genome Analyses.</title>
        <authorList>
            <person name="Imhoff J.F."/>
            <person name="Rahn T."/>
            <person name="Kunzel S."/>
            <person name="Keller A."/>
            <person name="Neulinger S.C."/>
        </authorList>
    </citation>
    <scope>NUCLEOTIDE SEQUENCE [LARGE SCALE GENOMIC DNA]</scope>
    <source>
        <strain evidence="1 2">DSM 9895</strain>
    </source>
</reference>
<accession>A0ABS1DI63</accession>
<proteinExistence type="predicted"/>
<dbReference type="EMBL" id="NRRL01000051">
    <property type="protein sequence ID" value="MBK1669529.1"/>
    <property type="molecule type" value="Genomic_DNA"/>
</dbReference>
<name>A0ABS1DI63_9PROT</name>
<comment type="caution">
    <text evidence="1">The sequence shown here is derived from an EMBL/GenBank/DDBJ whole genome shotgun (WGS) entry which is preliminary data.</text>
</comment>
<dbReference type="Proteomes" id="UP001296873">
    <property type="component" value="Unassembled WGS sequence"/>
</dbReference>
<evidence type="ECO:0000313" key="2">
    <source>
        <dbReference type="Proteomes" id="UP001296873"/>
    </source>
</evidence>
<organism evidence="1 2">
    <name type="scientific">Rhodovibrio sodomensis</name>
    <dbReference type="NCBI Taxonomy" id="1088"/>
    <lineage>
        <taxon>Bacteria</taxon>
        <taxon>Pseudomonadati</taxon>
        <taxon>Pseudomonadota</taxon>
        <taxon>Alphaproteobacteria</taxon>
        <taxon>Rhodospirillales</taxon>
        <taxon>Rhodovibrionaceae</taxon>
        <taxon>Rhodovibrio</taxon>
    </lineage>
</organism>
<protein>
    <submittedName>
        <fullName evidence="1">Uncharacterized protein</fullName>
    </submittedName>
</protein>
<keyword evidence="2" id="KW-1185">Reference proteome</keyword>
<dbReference type="RefSeq" id="WP_200341861.1">
    <property type="nucleotide sequence ID" value="NZ_NRRL01000051.1"/>
</dbReference>